<comment type="caution">
    <text evidence="5">The sequence shown here is derived from an EMBL/GenBank/DDBJ whole genome shotgun (WGS) entry which is preliminary data.</text>
</comment>
<evidence type="ECO:0000313" key="6">
    <source>
        <dbReference type="Proteomes" id="UP001628091"/>
    </source>
</evidence>
<proteinExistence type="predicted"/>
<keyword evidence="6" id="KW-1185">Reference proteome</keyword>
<dbReference type="EMBL" id="BAAFZP010000001">
    <property type="protein sequence ID" value="GAB1581927.1"/>
    <property type="molecule type" value="Genomic_DNA"/>
</dbReference>
<evidence type="ECO:0000256" key="3">
    <source>
        <dbReference type="SAM" id="MobiDB-lite"/>
    </source>
</evidence>
<dbReference type="InterPro" id="IPR001307">
    <property type="entry name" value="Thiosulphate_STrfase_CS"/>
</dbReference>
<dbReference type="PANTHER" id="PTHR11364">
    <property type="entry name" value="THIOSULFATE SULFERTANSFERASE"/>
    <property type="match status" value="1"/>
</dbReference>
<dbReference type="PROSITE" id="PS00380">
    <property type="entry name" value="RHODANESE_1"/>
    <property type="match status" value="1"/>
</dbReference>
<dbReference type="PROSITE" id="PS50206">
    <property type="entry name" value="RHODANESE_3"/>
    <property type="match status" value="2"/>
</dbReference>
<feature type="region of interest" description="Disordered" evidence="3">
    <location>
        <begin position="177"/>
        <end position="198"/>
    </location>
</feature>
<dbReference type="Gene3D" id="3.40.250.10">
    <property type="entry name" value="Rhodanese-like domain"/>
    <property type="match status" value="2"/>
</dbReference>
<dbReference type="NCBIfam" id="NF008557">
    <property type="entry name" value="PRK11493.1"/>
    <property type="match status" value="1"/>
</dbReference>
<name>A0ABQ0GZ46_9HYPH</name>
<dbReference type="PANTHER" id="PTHR11364:SF27">
    <property type="entry name" value="SULFURTRANSFERASE"/>
    <property type="match status" value="1"/>
</dbReference>
<dbReference type="InterPro" id="IPR045078">
    <property type="entry name" value="TST/MPST-like"/>
</dbReference>
<accession>A0ABQ0GZ46</accession>
<dbReference type="SUPFAM" id="SSF52821">
    <property type="entry name" value="Rhodanese/Cell cycle control phosphatase"/>
    <property type="match status" value="2"/>
</dbReference>
<dbReference type="RefSeq" id="WP_407864669.1">
    <property type="nucleotide sequence ID" value="NZ_BAAFZP010000001.1"/>
</dbReference>
<dbReference type="Pfam" id="PF00581">
    <property type="entry name" value="Rhodanese"/>
    <property type="match status" value="2"/>
</dbReference>
<feature type="domain" description="Rhodanese" evidence="4">
    <location>
        <begin position="166"/>
        <end position="279"/>
    </location>
</feature>
<keyword evidence="2" id="KW-0677">Repeat</keyword>
<evidence type="ECO:0000259" key="4">
    <source>
        <dbReference type="PROSITE" id="PS50206"/>
    </source>
</evidence>
<evidence type="ECO:0000256" key="1">
    <source>
        <dbReference type="ARBA" id="ARBA00022679"/>
    </source>
</evidence>
<dbReference type="CDD" id="cd01448">
    <property type="entry name" value="TST_Repeat_1"/>
    <property type="match status" value="1"/>
</dbReference>
<evidence type="ECO:0000313" key="5">
    <source>
        <dbReference type="EMBL" id="GAB1581927.1"/>
    </source>
</evidence>
<evidence type="ECO:0000256" key="2">
    <source>
        <dbReference type="ARBA" id="ARBA00022737"/>
    </source>
</evidence>
<dbReference type="SMART" id="SM00450">
    <property type="entry name" value="RHOD"/>
    <property type="match status" value="2"/>
</dbReference>
<keyword evidence="1" id="KW-0808">Transferase</keyword>
<dbReference type="InterPro" id="IPR001763">
    <property type="entry name" value="Rhodanese-like_dom"/>
</dbReference>
<reference evidence="5 6" key="1">
    <citation type="submission" date="2024-10" db="EMBL/GenBank/DDBJ databases">
        <title>Isolation, draft genome sequencing and identification of Phyllobacterium sp. NSA23, isolated from leaf soil.</title>
        <authorList>
            <person name="Akita H."/>
        </authorList>
    </citation>
    <scope>NUCLEOTIDE SEQUENCE [LARGE SCALE GENOMIC DNA]</scope>
    <source>
        <strain evidence="5 6">NSA23</strain>
    </source>
</reference>
<organism evidence="5 6">
    <name type="scientific">Phyllobacterium phragmitis</name>
    <dbReference type="NCBI Taxonomy" id="2670329"/>
    <lineage>
        <taxon>Bacteria</taxon>
        <taxon>Pseudomonadati</taxon>
        <taxon>Pseudomonadota</taxon>
        <taxon>Alphaproteobacteria</taxon>
        <taxon>Hyphomicrobiales</taxon>
        <taxon>Phyllobacteriaceae</taxon>
        <taxon>Phyllobacterium</taxon>
    </lineage>
</organism>
<dbReference type="Proteomes" id="UP001628091">
    <property type="component" value="Unassembled WGS sequence"/>
</dbReference>
<sequence length="284" mass="30826">MSRKSPFVVSADWLEKRLNEPGLSIVDASWYLPAQNRDPRAEYDAAHIPGAVFFDQDKVADHSSGLPHMIPPEAEFAQQASSMGITADDTIVVYDGPGIFTAPRVWWLFRLMGAKNVFVLDGGFDRWKAEGRPVTAEVTKIAPSTFIAKCDMRQVASFQKMRAIVEDGSVQIADARSSGRFSGEEPEPRAGMRSGHMPGARNVPVMSLSQNGELKDLDALKTIFEQAGIDLDKPVVTSCGSGVTAAAITLALQSLGHKDNLLYDGSWSEWGSRADTPVETGKAK</sequence>
<dbReference type="InterPro" id="IPR036873">
    <property type="entry name" value="Rhodanese-like_dom_sf"/>
</dbReference>
<gene>
    <name evidence="5" type="primary">sseA</name>
    <name evidence="5" type="ORF">PPNSA23_18700</name>
</gene>
<feature type="domain" description="Rhodanese" evidence="4">
    <location>
        <begin position="19"/>
        <end position="136"/>
    </location>
</feature>
<protein>
    <submittedName>
        <fullName evidence="5">3-mercaptopyruvate sulfurtransferase</fullName>
    </submittedName>
</protein>
<dbReference type="CDD" id="cd01449">
    <property type="entry name" value="TST_Repeat_2"/>
    <property type="match status" value="1"/>
</dbReference>